<evidence type="ECO:0000313" key="2">
    <source>
        <dbReference type="EMBL" id="OJZ85674.1"/>
    </source>
</evidence>
<dbReference type="AlphaFoldDB" id="A0A1M3TFY3"/>
<dbReference type="EMBL" id="KV878242">
    <property type="protein sequence ID" value="OJZ85674.1"/>
    <property type="molecule type" value="Genomic_DNA"/>
</dbReference>
<gene>
    <name evidence="2" type="ORF">ASPFODRAFT_624278</name>
</gene>
<keyword evidence="1" id="KW-0812">Transmembrane</keyword>
<dbReference type="Proteomes" id="UP000184063">
    <property type="component" value="Unassembled WGS sequence"/>
</dbReference>
<accession>A0A1M3TFY3</accession>
<sequence>MSHQLTLPIYHTSLKSIDHHILGISHFITYSVCLTLLLLLPSGGPCANYSPAHHAVSPRQSLPQGNQHQHHTMAVAWHGWHSFLTSSPLTAIHVDNTSSPGFLLIGI</sequence>
<dbReference type="VEuPathDB" id="FungiDB:ASPFODRAFT_624278"/>
<name>A0A1M3TFY3_ASPLC</name>
<feature type="transmembrane region" description="Helical" evidence="1">
    <location>
        <begin position="21"/>
        <end position="40"/>
    </location>
</feature>
<proteinExistence type="predicted"/>
<keyword evidence="1" id="KW-0472">Membrane</keyword>
<keyword evidence="1" id="KW-1133">Transmembrane helix</keyword>
<evidence type="ECO:0000256" key="1">
    <source>
        <dbReference type="SAM" id="Phobius"/>
    </source>
</evidence>
<protein>
    <submittedName>
        <fullName evidence="2">Uncharacterized protein</fullName>
    </submittedName>
</protein>
<reference evidence="3" key="1">
    <citation type="journal article" date="2017" name="Genome Biol.">
        <title>Comparative genomics reveals high biological diversity and specific adaptations in the industrially and medically important fungal genus Aspergillus.</title>
        <authorList>
            <person name="de Vries R.P."/>
            <person name="Riley R."/>
            <person name="Wiebenga A."/>
            <person name="Aguilar-Osorio G."/>
            <person name="Amillis S."/>
            <person name="Uchima C.A."/>
            <person name="Anderluh G."/>
            <person name="Asadollahi M."/>
            <person name="Askin M."/>
            <person name="Barry K."/>
            <person name="Battaglia E."/>
            <person name="Bayram O."/>
            <person name="Benocci T."/>
            <person name="Braus-Stromeyer S.A."/>
            <person name="Caldana C."/>
            <person name="Canovas D."/>
            <person name="Cerqueira G.C."/>
            <person name="Chen F."/>
            <person name="Chen W."/>
            <person name="Choi C."/>
            <person name="Clum A."/>
            <person name="Dos Santos R.A."/>
            <person name="Damasio A.R."/>
            <person name="Diallinas G."/>
            <person name="Emri T."/>
            <person name="Fekete E."/>
            <person name="Flipphi M."/>
            <person name="Freyberg S."/>
            <person name="Gallo A."/>
            <person name="Gournas C."/>
            <person name="Habgood R."/>
            <person name="Hainaut M."/>
            <person name="Harispe M.L."/>
            <person name="Henrissat B."/>
            <person name="Hilden K.S."/>
            <person name="Hope R."/>
            <person name="Hossain A."/>
            <person name="Karabika E."/>
            <person name="Karaffa L."/>
            <person name="Karanyi Z."/>
            <person name="Krasevec N."/>
            <person name="Kuo A."/>
            <person name="Kusch H."/>
            <person name="LaButti K."/>
            <person name="Lagendijk E.L."/>
            <person name="Lapidus A."/>
            <person name="Levasseur A."/>
            <person name="Lindquist E."/>
            <person name="Lipzen A."/>
            <person name="Logrieco A.F."/>
            <person name="MacCabe A."/>
            <person name="Maekelae M.R."/>
            <person name="Malavazi I."/>
            <person name="Melin P."/>
            <person name="Meyer V."/>
            <person name="Mielnichuk N."/>
            <person name="Miskei M."/>
            <person name="Molnar A.P."/>
            <person name="Mule G."/>
            <person name="Ngan C.Y."/>
            <person name="Orejas M."/>
            <person name="Orosz E."/>
            <person name="Ouedraogo J.P."/>
            <person name="Overkamp K.M."/>
            <person name="Park H.-S."/>
            <person name="Perrone G."/>
            <person name="Piumi F."/>
            <person name="Punt P.J."/>
            <person name="Ram A.F."/>
            <person name="Ramon A."/>
            <person name="Rauscher S."/>
            <person name="Record E."/>
            <person name="Riano-Pachon D.M."/>
            <person name="Robert V."/>
            <person name="Roehrig J."/>
            <person name="Ruller R."/>
            <person name="Salamov A."/>
            <person name="Salih N.S."/>
            <person name="Samson R.A."/>
            <person name="Sandor E."/>
            <person name="Sanguinetti M."/>
            <person name="Schuetze T."/>
            <person name="Sepcic K."/>
            <person name="Shelest E."/>
            <person name="Sherlock G."/>
            <person name="Sophianopoulou V."/>
            <person name="Squina F.M."/>
            <person name="Sun H."/>
            <person name="Susca A."/>
            <person name="Todd R.B."/>
            <person name="Tsang A."/>
            <person name="Unkles S.E."/>
            <person name="van de Wiele N."/>
            <person name="van Rossen-Uffink D."/>
            <person name="Oliveira J.V."/>
            <person name="Vesth T.C."/>
            <person name="Visser J."/>
            <person name="Yu J.-H."/>
            <person name="Zhou M."/>
            <person name="Andersen M.R."/>
            <person name="Archer D.B."/>
            <person name="Baker S.E."/>
            <person name="Benoit I."/>
            <person name="Brakhage A.A."/>
            <person name="Braus G.H."/>
            <person name="Fischer R."/>
            <person name="Frisvad J.C."/>
            <person name="Goldman G.H."/>
            <person name="Houbraken J."/>
            <person name="Oakley B."/>
            <person name="Pocsi I."/>
            <person name="Scazzocchio C."/>
            <person name="Seiboth B."/>
            <person name="vanKuyk P.A."/>
            <person name="Wortman J."/>
            <person name="Dyer P.S."/>
            <person name="Grigoriev I.V."/>
        </authorList>
    </citation>
    <scope>NUCLEOTIDE SEQUENCE [LARGE SCALE GENOMIC DNA]</scope>
    <source>
        <strain evidence="3">CBS 106.47</strain>
    </source>
</reference>
<evidence type="ECO:0000313" key="3">
    <source>
        <dbReference type="Proteomes" id="UP000184063"/>
    </source>
</evidence>
<organism evidence="2 3">
    <name type="scientific">Aspergillus luchuensis (strain CBS 106.47)</name>
    <dbReference type="NCBI Taxonomy" id="1137211"/>
    <lineage>
        <taxon>Eukaryota</taxon>
        <taxon>Fungi</taxon>
        <taxon>Dikarya</taxon>
        <taxon>Ascomycota</taxon>
        <taxon>Pezizomycotina</taxon>
        <taxon>Eurotiomycetes</taxon>
        <taxon>Eurotiomycetidae</taxon>
        <taxon>Eurotiales</taxon>
        <taxon>Aspergillaceae</taxon>
        <taxon>Aspergillus</taxon>
        <taxon>Aspergillus subgen. Circumdati</taxon>
    </lineage>
</organism>